<dbReference type="EMBL" id="KV419583">
    <property type="protein sequence ID" value="KZS86296.1"/>
    <property type="molecule type" value="Genomic_DNA"/>
</dbReference>
<dbReference type="AlphaFoldDB" id="A0A164M2U7"/>
<sequence length="169" mass="19132">MQQTLEGIPFRYESRIYCRMDTIAYDRVLDILQEIRDEAQPSVQANAVQCPDIPFWGDDAHSHTGLYDANDFEILAVFLRDNKLTWRKTDVGRTVSEAEREVAVAVVADHQKGVGILEGTVMARAALVFRDTDFLLEHLLGQEAIHQLQLVAAVAMEAHQLVFRPLELL</sequence>
<name>A0A164M2U7_9AGAM</name>
<dbReference type="Proteomes" id="UP000076722">
    <property type="component" value="Unassembled WGS sequence"/>
</dbReference>
<proteinExistence type="predicted"/>
<accession>A0A164M2U7</accession>
<keyword evidence="2" id="KW-1185">Reference proteome</keyword>
<reference evidence="1 2" key="1">
    <citation type="journal article" date="2016" name="Mol. Biol. Evol.">
        <title>Comparative Genomics of Early-Diverging Mushroom-Forming Fungi Provides Insights into the Origins of Lignocellulose Decay Capabilities.</title>
        <authorList>
            <person name="Nagy L.G."/>
            <person name="Riley R."/>
            <person name="Tritt A."/>
            <person name="Adam C."/>
            <person name="Daum C."/>
            <person name="Floudas D."/>
            <person name="Sun H."/>
            <person name="Yadav J.S."/>
            <person name="Pangilinan J."/>
            <person name="Larsson K.H."/>
            <person name="Matsuura K."/>
            <person name="Barry K."/>
            <person name="Labutti K."/>
            <person name="Kuo R."/>
            <person name="Ohm R.A."/>
            <person name="Bhattacharya S.S."/>
            <person name="Shirouzu T."/>
            <person name="Yoshinaga Y."/>
            <person name="Martin F.M."/>
            <person name="Grigoriev I.V."/>
            <person name="Hibbett D.S."/>
        </authorList>
    </citation>
    <scope>NUCLEOTIDE SEQUENCE [LARGE SCALE GENOMIC DNA]</scope>
    <source>
        <strain evidence="1 2">HHB9708</strain>
    </source>
</reference>
<evidence type="ECO:0000313" key="1">
    <source>
        <dbReference type="EMBL" id="KZS86296.1"/>
    </source>
</evidence>
<organism evidence="1 2">
    <name type="scientific">Sistotremastrum niveocremeum HHB9708</name>
    <dbReference type="NCBI Taxonomy" id="1314777"/>
    <lineage>
        <taxon>Eukaryota</taxon>
        <taxon>Fungi</taxon>
        <taxon>Dikarya</taxon>
        <taxon>Basidiomycota</taxon>
        <taxon>Agaricomycotina</taxon>
        <taxon>Agaricomycetes</taxon>
        <taxon>Sistotremastrales</taxon>
        <taxon>Sistotremastraceae</taxon>
        <taxon>Sertulicium</taxon>
        <taxon>Sertulicium niveocremeum</taxon>
    </lineage>
</organism>
<gene>
    <name evidence="1" type="ORF">SISNIDRAFT_471907</name>
</gene>
<evidence type="ECO:0000313" key="2">
    <source>
        <dbReference type="Proteomes" id="UP000076722"/>
    </source>
</evidence>
<protein>
    <submittedName>
        <fullName evidence="1">Uncharacterized protein</fullName>
    </submittedName>
</protein>